<gene>
    <name evidence="3" type="ORF">RIF29_24985</name>
</gene>
<evidence type="ECO:0000313" key="3">
    <source>
        <dbReference type="EMBL" id="KAK7259378.1"/>
    </source>
</evidence>
<reference evidence="3 4" key="1">
    <citation type="submission" date="2024-01" db="EMBL/GenBank/DDBJ databases">
        <title>The genomes of 5 underutilized Papilionoideae crops provide insights into root nodulation and disease resistanc.</title>
        <authorList>
            <person name="Yuan L."/>
        </authorList>
    </citation>
    <scope>NUCLEOTIDE SEQUENCE [LARGE SCALE GENOMIC DNA]</scope>
    <source>
        <strain evidence="3">ZHUSHIDOU_FW_LH</strain>
        <tissue evidence="3">Leaf</tissue>
    </source>
</reference>
<dbReference type="SUPFAM" id="SSF54928">
    <property type="entry name" value="RNA-binding domain, RBD"/>
    <property type="match status" value="1"/>
</dbReference>
<dbReference type="InterPro" id="IPR035979">
    <property type="entry name" value="RBD_domain_sf"/>
</dbReference>
<sequence length="622" mass="70784">MSQLWSRFTEVGKVKEVFLPRKLDKFGKRFGFVRFSNQNDFYRHEEKLKNFWIRSYKVFVNRPRFEREVKVESYRKDQTMQQHGTSVEEYPKNLSVRKPNVTRGLEKTPGSYGESRLGFKLGSVRWSGGRQSSKLEKDWYGYQAMLEKVIRIKIDRSVYDLSFTEDYDGGKPFLLEDDGAEEVEDSSSNDIDSSLQWDPEESWEDQGEVAVHRNWESDVDFVPDSLVCCAQKEHNNFDVRKLEVICKTNKLSHVKDENKEALVVSTEEDEGSSAPGDSFVDLVAQNRRDREGYGAEVLVGNGAFSLEARDEIILTKKRTEVVEVRLTLSPSNAIGPNCDVDPLNVEENNSCREKVAGVVVGPSSSSNGPNIRSKNLKASLKGHKKGARLLLDNKKGLANHILFMKLRRKHKGKQVVVSSPIFDEIVVSESTSNTATLSHKRRMQCKCFSTRPKDMQLGDVCKLPRLHPPTPKRRKQVTRKSISVSTRVKPKNKVSKKDVKKVLHDDSISNSISDSNIRSCCRHHFKPDESVPQRLWSMAKQLGVNYDGHDDDMVNLLVEMENRDKPIDVGEEGQTIGQGYLEDRRPESNMDPYVVNALLAETTLLWEPTLEAEALAAQKVRS</sequence>
<dbReference type="Gene3D" id="3.30.590.10">
    <property type="entry name" value="Glutamine synthetase/guanido kinase, catalytic domain"/>
    <property type="match status" value="1"/>
</dbReference>
<dbReference type="Gene3D" id="3.30.70.330">
    <property type="match status" value="1"/>
</dbReference>
<protein>
    <recommendedName>
        <fullName evidence="2">RRM domain-containing protein</fullName>
    </recommendedName>
</protein>
<dbReference type="CDD" id="cd00590">
    <property type="entry name" value="RRM_SF"/>
    <property type="match status" value="1"/>
</dbReference>
<dbReference type="InterPro" id="IPR000504">
    <property type="entry name" value="RRM_dom"/>
</dbReference>
<organism evidence="3 4">
    <name type="scientific">Crotalaria pallida</name>
    <name type="common">Smooth rattlebox</name>
    <name type="synonym">Crotalaria striata</name>
    <dbReference type="NCBI Taxonomy" id="3830"/>
    <lineage>
        <taxon>Eukaryota</taxon>
        <taxon>Viridiplantae</taxon>
        <taxon>Streptophyta</taxon>
        <taxon>Embryophyta</taxon>
        <taxon>Tracheophyta</taxon>
        <taxon>Spermatophyta</taxon>
        <taxon>Magnoliopsida</taxon>
        <taxon>eudicotyledons</taxon>
        <taxon>Gunneridae</taxon>
        <taxon>Pentapetalae</taxon>
        <taxon>rosids</taxon>
        <taxon>fabids</taxon>
        <taxon>Fabales</taxon>
        <taxon>Fabaceae</taxon>
        <taxon>Papilionoideae</taxon>
        <taxon>50 kb inversion clade</taxon>
        <taxon>genistoids sensu lato</taxon>
        <taxon>core genistoids</taxon>
        <taxon>Crotalarieae</taxon>
        <taxon>Crotalaria</taxon>
    </lineage>
</organism>
<name>A0AAN9ELH9_CROPI</name>
<feature type="region of interest" description="Disordered" evidence="1">
    <location>
        <begin position="465"/>
        <end position="500"/>
    </location>
</feature>
<evidence type="ECO:0000259" key="2">
    <source>
        <dbReference type="Pfam" id="PF00076"/>
    </source>
</evidence>
<dbReference type="EMBL" id="JAYWIO010000005">
    <property type="protein sequence ID" value="KAK7259378.1"/>
    <property type="molecule type" value="Genomic_DNA"/>
</dbReference>
<proteinExistence type="predicted"/>
<evidence type="ECO:0000313" key="4">
    <source>
        <dbReference type="Proteomes" id="UP001372338"/>
    </source>
</evidence>
<accession>A0AAN9ELH9</accession>
<evidence type="ECO:0000256" key="1">
    <source>
        <dbReference type="SAM" id="MobiDB-lite"/>
    </source>
</evidence>
<keyword evidence="4" id="KW-1185">Reference proteome</keyword>
<dbReference type="Proteomes" id="UP001372338">
    <property type="component" value="Unassembled WGS sequence"/>
</dbReference>
<comment type="caution">
    <text evidence="3">The sequence shown here is derived from an EMBL/GenBank/DDBJ whole genome shotgun (WGS) entry which is preliminary data.</text>
</comment>
<dbReference type="InterPro" id="IPR012677">
    <property type="entry name" value="Nucleotide-bd_a/b_plait_sf"/>
</dbReference>
<dbReference type="GO" id="GO:0003723">
    <property type="term" value="F:RNA binding"/>
    <property type="evidence" value="ECO:0007669"/>
    <property type="project" value="InterPro"/>
</dbReference>
<dbReference type="AlphaFoldDB" id="A0AAN9ELH9"/>
<feature type="domain" description="RRM" evidence="2">
    <location>
        <begin position="3"/>
        <end position="48"/>
    </location>
</feature>
<dbReference type="Pfam" id="PF00076">
    <property type="entry name" value="RRM_1"/>
    <property type="match status" value="1"/>
</dbReference>